<keyword evidence="1" id="KW-0596">Phosphopantetheine</keyword>
<dbReference type="SUPFAM" id="SSF47336">
    <property type="entry name" value="ACP-like"/>
    <property type="match status" value="1"/>
</dbReference>
<dbReference type="InterPro" id="IPR036736">
    <property type="entry name" value="ACP-like_sf"/>
</dbReference>
<protein>
    <submittedName>
        <fullName evidence="5">Thioester reductase domain-containing protein</fullName>
    </submittedName>
</protein>
<dbReference type="PANTHER" id="PTHR44845">
    <property type="entry name" value="CARRIER DOMAIN-CONTAINING PROTEIN"/>
    <property type="match status" value="1"/>
</dbReference>
<dbReference type="NCBIfam" id="TIGR01746">
    <property type="entry name" value="Thioester-redct"/>
    <property type="match status" value="1"/>
</dbReference>
<organism evidence="5 6">
    <name type="scientific">Rhodococcus qingshengii</name>
    <dbReference type="NCBI Taxonomy" id="334542"/>
    <lineage>
        <taxon>Bacteria</taxon>
        <taxon>Bacillati</taxon>
        <taxon>Actinomycetota</taxon>
        <taxon>Actinomycetes</taxon>
        <taxon>Mycobacteriales</taxon>
        <taxon>Nocardiaceae</taxon>
        <taxon>Rhodococcus</taxon>
        <taxon>Rhodococcus erythropolis group</taxon>
    </lineage>
</organism>
<dbReference type="Pfam" id="PF07993">
    <property type="entry name" value="NAD_binding_4"/>
    <property type="match status" value="1"/>
</dbReference>
<keyword evidence="2" id="KW-0597">Phosphoprotein</keyword>
<evidence type="ECO:0000256" key="2">
    <source>
        <dbReference type="ARBA" id="ARBA00022553"/>
    </source>
</evidence>
<dbReference type="AlphaFoldDB" id="A0AAW6LM45"/>
<evidence type="ECO:0000259" key="4">
    <source>
        <dbReference type="PROSITE" id="PS50075"/>
    </source>
</evidence>
<dbReference type="InterPro" id="IPR009081">
    <property type="entry name" value="PP-bd_ACP"/>
</dbReference>
<dbReference type="SUPFAM" id="SSF51735">
    <property type="entry name" value="NAD(P)-binding Rossmann-fold domains"/>
    <property type="match status" value="1"/>
</dbReference>
<feature type="compositionally biased region" description="Polar residues" evidence="3">
    <location>
        <begin position="1"/>
        <end position="10"/>
    </location>
</feature>
<proteinExistence type="predicted"/>
<accession>A0AAW6LM45</accession>
<evidence type="ECO:0000313" key="6">
    <source>
        <dbReference type="Proteomes" id="UP001217325"/>
    </source>
</evidence>
<dbReference type="Proteomes" id="UP001217325">
    <property type="component" value="Unassembled WGS sequence"/>
</dbReference>
<feature type="region of interest" description="Disordered" evidence="3">
    <location>
        <begin position="1"/>
        <end position="25"/>
    </location>
</feature>
<sequence length="766" mass="82756">MGRPNGSTLAEQGPSRRRRTDMIESGSAAAGVSIADLLDSAGGIPTGGGAGKPSAAGDWDVDRLSATITAVANRFLPAPIDSNTDFFDGGASSVAAVELVSALASEHAVQLDLDDLFADARPRQLATRWLAARGVSTPTITPAIAPVPVNPTDNGVVDVDETLAQLMADVARADSLPFVGPPHAVAPRRILLTGVTGFLGSHMLLDLLRHSDAHIVCLIRAADADAGATRLADALSRFHLPWSPEVARRVTVLPGDFRLPRLGLSEDRWEMLADDVDSIVNVGAAVDFLRGYSSLRQSNVVGPLTLAELAMTGRVKPLHHISSVAVFNEIGIASMAEDDQLAHINKLAAGYDKTKWAAEVALRRAREHGLVVTIMRPAGIGGHPETGAHNSHDFSSAFVATHSHFGTMPAFRYLNVAGVDWVSRTAAAIACEPSAWGSTYHLTGVPRSLDDAVRDMSIAGMAPRLQHWEDWRTDTLDRIRTGPVPELEFLARMLQSPTTAKLCEAQLSAPAARCDRTLAFLAEHDLPAPTVYDGAAQKRTFERLAEVGLARLPQLGGTPYVWFSETLEGAVGSSGDTPDIPCSLALRLSIESMYQLVTDRRVDVTGELTCFAIHPSPLTVEKGDMWIRPQDGVPLRNGLDHPLMRYRLELRDVDGGRWWFEGTKTARAQRNLVTQTRTLAVQIGRPGELAHLRGEVAVPIDTYLPDQVDGLHADPALSARDQRKAKLIWFGWFQLQIGRGLAEPSLRAAMELFDLRRGATYKGLRR</sequence>
<evidence type="ECO:0000313" key="5">
    <source>
        <dbReference type="EMBL" id="MDE8647604.1"/>
    </source>
</evidence>
<feature type="domain" description="Carrier" evidence="4">
    <location>
        <begin position="58"/>
        <end position="133"/>
    </location>
</feature>
<dbReference type="EMBL" id="JARDXE010000014">
    <property type="protein sequence ID" value="MDE8647604.1"/>
    <property type="molecule type" value="Genomic_DNA"/>
</dbReference>
<comment type="caution">
    <text evidence="5">The sequence shown here is derived from an EMBL/GenBank/DDBJ whole genome shotgun (WGS) entry which is preliminary data.</text>
</comment>
<name>A0AAW6LM45_RHOSG</name>
<dbReference type="InterPro" id="IPR036291">
    <property type="entry name" value="NAD(P)-bd_dom_sf"/>
</dbReference>
<dbReference type="Gene3D" id="1.10.1200.10">
    <property type="entry name" value="ACP-like"/>
    <property type="match status" value="1"/>
</dbReference>
<gene>
    <name evidence="5" type="ORF">PXH69_21755</name>
</gene>
<dbReference type="CDD" id="cd05235">
    <property type="entry name" value="SDR_e1"/>
    <property type="match status" value="1"/>
</dbReference>
<dbReference type="InterPro" id="IPR010080">
    <property type="entry name" value="Thioester_reductase-like_dom"/>
</dbReference>
<evidence type="ECO:0000256" key="3">
    <source>
        <dbReference type="SAM" id="MobiDB-lite"/>
    </source>
</evidence>
<reference evidence="5" key="1">
    <citation type="submission" date="2023-02" db="EMBL/GenBank/DDBJ databases">
        <title>A novel hydrolase synthesized by Rhodococcus erythropolis HQ is responsible for the detoxification of Zearalenone.</title>
        <authorList>
            <person name="Hu J."/>
            <person name="Xu J."/>
        </authorList>
    </citation>
    <scope>NUCLEOTIDE SEQUENCE</scope>
    <source>
        <strain evidence="5">HQ</strain>
    </source>
</reference>
<dbReference type="PROSITE" id="PS50075">
    <property type="entry name" value="CARRIER"/>
    <property type="match status" value="1"/>
</dbReference>
<dbReference type="InterPro" id="IPR013120">
    <property type="entry name" value="FAR_NAD-bd"/>
</dbReference>
<dbReference type="Gene3D" id="3.40.50.720">
    <property type="entry name" value="NAD(P)-binding Rossmann-like Domain"/>
    <property type="match status" value="1"/>
</dbReference>
<dbReference type="RefSeq" id="WP_275232169.1">
    <property type="nucleotide sequence ID" value="NZ_JARDXE010000014.1"/>
</dbReference>
<evidence type="ECO:0000256" key="1">
    <source>
        <dbReference type="ARBA" id="ARBA00022450"/>
    </source>
</evidence>
<dbReference type="PANTHER" id="PTHR44845:SF6">
    <property type="entry name" value="BETA-ALANINE-ACTIVATING ENZYME"/>
    <property type="match status" value="1"/>
</dbReference>
<dbReference type="Pfam" id="PF00550">
    <property type="entry name" value="PP-binding"/>
    <property type="match status" value="1"/>
</dbReference>